<evidence type="ECO:0000256" key="4">
    <source>
        <dbReference type="SAM" id="Phobius"/>
    </source>
</evidence>
<dbReference type="EMBL" id="CP001575">
    <property type="protein sequence ID" value="ACO69426.1"/>
    <property type="molecule type" value="Genomic_DNA"/>
</dbReference>
<protein>
    <recommendedName>
        <fullName evidence="7">Glutamate-1-semialdehyde 2,1-aminomutase</fullName>
    </recommendedName>
</protein>
<dbReference type="SUPFAM" id="SSF53383">
    <property type="entry name" value="PLP-dependent transferases"/>
    <property type="match status" value="1"/>
</dbReference>
<gene>
    <name evidence="5" type="ORF">MICPUN_60617</name>
</gene>
<comment type="cofactor">
    <cofactor evidence="2">
        <name>pyridoxal 5'-phosphate</name>
        <dbReference type="ChEBI" id="CHEBI:597326"/>
    </cofactor>
</comment>
<accession>C1FFS8</accession>
<dbReference type="GO" id="GO:0030170">
    <property type="term" value="F:pyridoxal phosphate binding"/>
    <property type="evidence" value="ECO:0007669"/>
    <property type="project" value="InterPro"/>
</dbReference>
<dbReference type="InterPro" id="IPR015421">
    <property type="entry name" value="PyrdxlP-dep_Trfase_major"/>
</dbReference>
<organism evidence="5 6">
    <name type="scientific">Micromonas commoda (strain RCC299 / NOUM17 / CCMP2709)</name>
    <name type="common">Picoplanktonic green alga</name>
    <dbReference type="NCBI Taxonomy" id="296587"/>
    <lineage>
        <taxon>Eukaryota</taxon>
        <taxon>Viridiplantae</taxon>
        <taxon>Chlorophyta</taxon>
        <taxon>Mamiellophyceae</taxon>
        <taxon>Mamiellales</taxon>
        <taxon>Mamiellaceae</taxon>
        <taxon>Micromonas</taxon>
    </lineage>
</organism>
<evidence type="ECO:0008006" key="7">
    <source>
        <dbReference type="Google" id="ProtNLM"/>
    </source>
</evidence>
<dbReference type="PANTHER" id="PTHR43713:SF3">
    <property type="entry name" value="GLUTAMATE-1-SEMIALDEHYDE 2,1-AMINOMUTASE 1, CHLOROPLASTIC-RELATED"/>
    <property type="match status" value="1"/>
</dbReference>
<evidence type="ECO:0000256" key="1">
    <source>
        <dbReference type="ARBA" id="ARBA00001579"/>
    </source>
</evidence>
<dbReference type="KEGG" id="mis:MICPUN_60617"/>
<dbReference type="InterPro" id="IPR049704">
    <property type="entry name" value="Aminotrans_3_PPA_site"/>
</dbReference>
<dbReference type="InterPro" id="IPR015424">
    <property type="entry name" value="PyrdxlP-dep_Trfase"/>
</dbReference>
<evidence type="ECO:0000256" key="3">
    <source>
        <dbReference type="ARBA" id="ARBA00022898"/>
    </source>
</evidence>
<keyword evidence="4" id="KW-1133">Transmembrane helix</keyword>
<dbReference type="PANTHER" id="PTHR43713">
    <property type="entry name" value="GLUTAMATE-1-SEMIALDEHYDE 2,1-AMINOMUTASE"/>
    <property type="match status" value="1"/>
</dbReference>
<feature type="transmembrane region" description="Helical" evidence="4">
    <location>
        <begin position="683"/>
        <end position="700"/>
    </location>
</feature>
<dbReference type="OrthoDB" id="425114at2759"/>
<evidence type="ECO:0000256" key="2">
    <source>
        <dbReference type="ARBA" id="ARBA00001933"/>
    </source>
</evidence>
<dbReference type="Proteomes" id="UP000002009">
    <property type="component" value="Chromosome 8"/>
</dbReference>
<dbReference type="eggNOG" id="KOG1401">
    <property type="taxonomic scope" value="Eukaryota"/>
</dbReference>
<dbReference type="Gene3D" id="3.90.1150.10">
    <property type="entry name" value="Aspartate Aminotransferase, domain 1"/>
    <property type="match status" value="1"/>
</dbReference>
<dbReference type="AlphaFoldDB" id="C1FFS8"/>
<keyword evidence="3" id="KW-0663">Pyridoxal phosphate</keyword>
<dbReference type="GO" id="GO:0008483">
    <property type="term" value="F:transaminase activity"/>
    <property type="evidence" value="ECO:0007669"/>
    <property type="project" value="InterPro"/>
</dbReference>
<proteinExistence type="predicted"/>
<feature type="transmembrane region" description="Helical" evidence="4">
    <location>
        <begin position="706"/>
        <end position="733"/>
    </location>
</feature>
<dbReference type="InterPro" id="IPR015422">
    <property type="entry name" value="PyrdxlP-dep_Trfase_small"/>
</dbReference>
<keyword evidence="4" id="KW-0472">Membrane</keyword>
<reference evidence="5 6" key="1">
    <citation type="journal article" date="2009" name="Science">
        <title>Green evolution and dynamic adaptations revealed by genomes of the marine picoeukaryotes Micromonas.</title>
        <authorList>
            <person name="Worden A.Z."/>
            <person name="Lee J.H."/>
            <person name="Mock T."/>
            <person name="Rouze P."/>
            <person name="Simmons M.P."/>
            <person name="Aerts A.L."/>
            <person name="Allen A.E."/>
            <person name="Cuvelier M.L."/>
            <person name="Derelle E."/>
            <person name="Everett M.V."/>
            <person name="Foulon E."/>
            <person name="Grimwood J."/>
            <person name="Gundlach H."/>
            <person name="Henrissat B."/>
            <person name="Napoli C."/>
            <person name="McDonald S.M."/>
            <person name="Parker M.S."/>
            <person name="Rombauts S."/>
            <person name="Salamov A."/>
            <person name="Von Dassow P."/>
            <person name="Badger J.H."/>
            <person name="Coutinho P.M."/>
            <person name="Demir E."/>
            <person name="Dubchak I."/>
            <person name="Gentemann C."/>
            <person name="Eikrem W."/>
            <person name="Gready J.E."/>
            <person name="John U."/>
            <person name="Lanier W."/>
            <person name="Lindquist E.A."/>
            <person name="Lucas S."/>
            <person name="Mayer K.F."/>
            <person name="Moreau H."/>
            <person name="Not F."/>
            <person name="Otillar R."/>
            <person name="Panaud O."/>
            <person name="Pangilinan J."/>
            <person name="Paulsen I."/>
            <person name="Piegu B."/>
            <person name="Poliakov A."/>
            <person name="Robbens S."/>
            <person name="Schmutz J."/>
            <person name="Toulza E."/>
            <person name="Wyss T."/>
            <person name="Zelensky A."/>
            <person name="Zhou K."/>
            <person name="Armbrust E.V."/>
            <person name="Bhattacharya D."/>
            <person name="Goodenough U.W."/>
            <person name="Van de Peer Y."/>
            <person name="Grigoriev I.V."/>
        </authorList>
    </citation>
    <scope>NUCLEOTIDE SEQUENCE [LARGE SCALE GENOMIC DNA]</scope>
    <source>
        <strain evidence="6">RCC299 / NOUM17</strain>
    </source>
</reference>
<keyword evidence="4" id="KW-0812">Transmembrane</keyword>
<dbReference type="GeneID" id="8245511"/>
<evidence type="ECO:0000313" key="6">
    <source>
        <dbReference type="Proteomes" id="UP000002009"/>
    </source>
</evidence>
<dbReference type="PROSITE" id="PS00600">
    <property type="entry name" value="AA_TRANSFER_CLASS_3"/>
    <property type="match status" value="1"/>
</dbReference>
<dbReference type="RefSeq" id="XP_002508168.1">
    <property type="nucleotide sequence ID" value="XM_002508122.1"/>
</dbReference>
<dbReference type="Pfam" id="PF00202">
    <property type="entry name" value="Aminotran_3"/>
    <property type="match status" value="2"/>
</dbReference>
<sequence length="802" mass="90226">MTIIQSFALLLVWAALLAYAAYRGYKIFITLLVRALRWVPHRATSPTPFGARFASGILRSFSLDDDKFFCADGAPEEIAKKRRAGMDNLARSFDEQFAASQKASETVLDGISDLRFTDTNRVPFPFQKLVRERLNVATLALSSEGPHIVDLDGNRSLDVSGSYGVNVCGYDNYKRWMEAGWRRTKDLGPVLGPLHPIVGENLAMIKAVSKLDEVSFHMSGTEAIMCAVRLAAFNTRRKLVVTFAGAYHGWWDGVQPGPGNERKITDVLPLKDMSPASLNAIRARKDEIACVIVNPLQGFNPNSPPPNDLVLMTAAIRKAADSATLDHYAVWLKELRKVCTECEVPLMFDEVYTGFRMAPGGAQQYYGVHADMVVYGKTLGGGMPCGVVCGKRELMRRFDPERPLRVSYVIGTFAAHPLTMGAMNEFLRWVTTPEAEQVYEKIGKQFEHWIKDVNDEMKAENLPLSVHNLTTVWTVIFNQPGRYHWMFQYYLRDEGIALSWVGTGRLLVSLDFVENDFELLKKKLVNAAKRMRDDGWWYLGTPDKPITAQSISAAMGKEMAYNTVMKTVREGLLAEVLCLPEQHGPRAPKAVPPETLQEFYEEVMRRKEDDHAASHSNTVNQFMHLISSTIFIINYYTIWSNCTATMATGLFSLFLRQSGHAIFEPPCHDEEELLLGFNTRSKCFVVAGYTLAPLISLLRLSNDVGFFLALASIARSWLGVTLFFVLGHTGLLWMQYGFRISMVWLIKLVTDPFTDVLVYYPSAVTVWTTKDWQTATWDNFLSHLRGEPKDDGAKSAEEKKTQ</sequence>
<name>C1FFS8_MICCC</name>
<dbReference type="InParanoid" id="C1FFS8"/>
<comment type="catalytic activity">
    <reaction evidence="1">
        <text>(S)-4-amino-5-oxopentanoate = 5-aminolevulinate</text>
        <dbReference type="Rhea" id="RHEA:14265"/>
        <dbReference type="ChEBI" id="CHEBI:57501"/>
        <dbReference type="ChEBI" id="CHEBI:356416"/>
        <dbReference type="EC" id="5.4.3.8"/>
    </reaction>
</comment>
<feature type="transmembrane region" description="Helical" evidence="4">
    <location>
        <begin position="633"/>
        <end position="655"/>
    </location>
</feature>
<dbReference type="GO" id="GO:0042286">
    <property type="term" value="F:glutamate-1-semialdehyde 2,1-aminomutase activity"/>
    <property type="evidence" value="ECO:0007669"/>
    <property type="project" value="UniProtKB-EC"/>
</dbReference>
<evidence type="ECO:0000313" key="5">
    <source>
        <dbReference type="EMBL" id="ACO69426.1"/>
    </source>
</evidence>
<keyword evidence="6" id="KW-1185">Reference proteome</keyword>
<dbReference type="Gene3D" id="3.40.640.10">
    <property type="entry name" value="Type I PLP-dependent aspartate aminotransferase-like (Major domain)"/>
    <property type="match status" value="1"/>
</dbReference>
<dbReference type="STRING" id="296587.C1FFS8"/>
<dbReference type="InterPro" id="IPR005814">
    <property type="entry name" value="Aminotrans_3"/>
</dbReference>